<name>A0AAE0T5B5_9BIVA</name>
<reference evidence="2" key="3">
    <citation type="submission" date="2023-05" db="EMBL/GenBank/DDBJ databases">
        <authorList>
            <person name="Smith C.H."/>
        </authorList>
    </citation>
    <scope>NUCLEOTIDE SEQUENCE</scope>
    <source>
        <strain evidence="2">CHS0354</strain>
        <tissue evidence="2">Mantle</tissue>
    </source>
</reference>
<comment type="caution">
    <text evidence="2">The sequence shown here is derived from an EMBL/GenBank/DDBJ whole genome shotgun (WGS) entry which is preliminary data.</text>
</comment>
<feature type="region of interest" description="Disordered" evidence="1">
    <location>
        <begin position="1"/>
        <end position="23"/>
    </location>
</feature>
<dbReference type="Proteomes" id="UP001195483">
    <property type="component" value="Unassembled WGS sequence"/>
</dbReference>
<sequence>MGGERFNRKIEETGGQTDTQGGISGISYYVMFDYFPETMTMKGIIDFVTLRRKTRKEP</sequence>
<reference evidence="2" key="1">
    <citation type="journal article" date="2021" name="Genome Biol. Evol.">
        <title>A High-Quality Reference Genome for a Parasitic Bivalve with Doubly Uniparental Inheritance (Bivalvia: Unionida).</title>
        <authorList>
            <person name="Smith C.H."/>
        </authorList>
    </citation>
    <scope>NUCLEOTIDE SEQUENCE</scope>
    <source>
        <strain evidence="2">CHS0354</strain>
    </source>
</reference>
<accession>A0AAE0T5B5</accession>
<gene>
    <name evidence="2" type="ORF">CHS0354_038708</name>
</gene>
<dbReference type="EMBL" id="JAEAOA010002249">
    <property type="protein sequence ID" value="KAK3604044.1"/>
    <property type="molecule type" value="Genomic_DNA"/>
</dbReference>
<feature type="compositionally biased region" description="Basic and acidic residues" evidence="1">
    <location>
        <begin position="1"/>
        <end position="12"/>
    </location>
</feature>
<proteinExistence type="predicted"/>
<protein>
    <submittedName>
        <fullName evidence="2">Uncharacterized protein</fullName>
    </submittedName>
</protein>
<dbReference type="AlphaFoldDB" id="A0AAE0T5B5"/>
<organism evidence="2 3">
    <name type="scientific">Potamilus streckersoni</name>
    <dbReference type="NCBI Taxonomy" id="2493646"/>
    <lineage>
        <taxon>Eukaryota</taxon>
        <taxon>Metazoa</taxon>
        <taxon>Spiralia</taxon>
        <taxon>Lophotrochozoa</taxon>
        <taxon>Mollusca</taxon>
        <taxon>Bivalvia</taxon>
        <taxon>Autobranchia</taxon>
        <taxon>Heteroconchia</taxon>
        <taxon>Palaeoheterodonta</taxon>
        <taxon>Unionida</taxon>
        <taxon>Unionoidea</taxon>
        <taxon>Unionidae</taxon>
        <taxon>Ambleminae</taxon>
        <taxon>Lampsilini</taxon>
        <taxon>Potamilus</taxon>
    </lineage>
</organism>
<evidence type="ECO:0000313" key="3">
    <source>
        <dbReference type="Proteomes" id="UP001195483"/>
    </source>
</evidence>
<reference evidence="2" key="2">
    <citation type="journal article" date="2021" name="Genome Biol. Evol.">
        <title>Developing a high-quality reference genome for a parasitic bivalve with doubly uniparental inheritance (Bivalvia: Unionida).</title>
        <authorList>
            <person name="Smith C.H."/>
        </authorList>
    </citation>
    <scope>NUCLEOTIDE SEQUENCE</scope>
    <source>
        <strain evidence="2">CHS0354</strain>
        <tissue evidence="2">Mantle</tissue>
    </source>
</reference>
<feature type="non-terminal residue" evidence="2">
    <location>
        <position position="58"/>
    </location>
</feature>
<keyword evidence="3" id="KW-1185">Reference proteome</keyword>
<evidence type="ECO:0000256" key="1">
    <source>
        <dbReference type="SAM" id="MobiDB-lite"/>
    </source>
</evidence>
<evidence type="ECO:0000313" key="2">
    <source>
        <dbReference type="EMBL" id="KAK3604044.1"/>
    </source>
</evidence>